<feature type="domain" description="NodB homology" evidence="1">
    <location>
        <begin position="21"/>
        <end position="292"/>
    </location>
</feature>
<dbReference type="EMBL" id="PQAP01000228">
    <property type="protein sequence ID" value="PWB67851.1"/>
    <property type="molecule type" value="Genomic_DNA"/>
</dbReference>
<dbReference type="PANTHER" id="PTHR47561">
    <property type="entry name" value="POLYSACCHARIDE DEACETYLASE FAMILY PROTEIN (AFU_ORTHOLOGUE AFUA_6G05030)"/>
    <property type="match status" value="1"/>
</dbReference>
<dbReference type="Gene3D" id="3.20.20.370">
    <property type="entry name" value="Glycoside hydrolase/deacetylase"/>
    <property type="match status" value="1"/>
</dbReference>
<dbReference type="InterPro" id="IPR022560">
    <property type="entry name" value="DUF3473"/>
</dbReference>
<dbReference type="SUPFAM" id="SSF88713">
    <property type="entry name" value="Glycoside hydrolase/deacetylase"/>
    <property type="match status" value="1"/>
</dbReference>
<name>A0A855WTH6_9BACT</name>
<comment type="caution">
    <text evidence="2">The sequence shown here is derived from an EMBL/GenBank/DDBJ whole genome shotgun (WGS) entry which is preliminary data.</text>
</comment>
<proteinExistence type="predicted"/>
<sequence length="292" mass="34107">MARQPNLLTVDLEEWYVVEILQNRFSFEEWPGLNSTLQRNVRRLLTVFDQHQVRATWFVLGWCAERLPALIDEIAERGHEIACHSFAHKRVDSMSEELFRADTTRAIKAIENATGVKPRGYRAPSWSINENCSWAFRVLSELGFQYDSSIFPIKHDLYGMPSAPRRMFKMTFEDGRTLWEVPSVPFRLLGFNLPMAGGGYLRHSPYWYTKMMIRLLNGQNLPAMVYMHPWELDPEPPEIPGLTAVQRFRTYGSTALFLQKLDKLLRDFEFMSIGEYVNKYGRRRIGFESTHS</sequence>
<evidence type="ECO:0000259" key="1">
    <source>
        <dbReference type="PROSITE" id="PS51677"/>
    </source>
</evidence>
<accession>A0A855WTH6</accession>
<evidence type="ECO:0000313" key="3">
    <source>
        <dbReference type="Proteomes" id="UP000250918"/>
    </source>
</evidence>
<dbReference type="InterPro" id="IPR014344">
    <property type="entry name" value="XrtA_polysacc_deacetyl"/>
</dbReference>
<dbReference type="InterPro" id="IPR002509">
    <property type="entry name" value="NODB_dom"/>
</dbReference>
<dbReference type="Proteomes" id="UP000250918">
    <property type="component" value="Unassembled WGS sequence"/>
</dbReference>
<dbReference type="Pfam" id="PF01522">
    <property type="entry name" value="Polysacc_deac_1"/>
    <property type="match status" value="1"/>
</dbReference>
<organism evidence="2 3">
    <name type="scientific">candidate division GN15 bacterium</name>
    <dbReference type="NCBI Taxonomy" id="2072418"/>
    <lineage>
        <taxon>Bacteria</taxon>
        <taxon>candidate division GN15</taxon>
    </lineage>
</organism>
<dbReference type="GO" id="GO:0016810">
    <property type="term" value="F:hydrolase activity, acting on carbon-nitrogen (but not peptide) bonds"/>
    <property type="evidence" value="ECO:0007669"/>
    <property type="project" value="InterPro"/>
</dbReference>
<dbReference type="NCBIfam" id="TIGR03006">
    <property type="entry name" value="pepcterm_polyde"/>
    <property type="match status" value="1"/>
</dbReference>
<dbReference type="CDD" id="cd10941">
    <property type="entry name" value="CE4_PuuE_HpPgdA_like_2"/>
    <property type="match status" value="1"/>
</dbReference>
<dbReference type="PROSITE" id="PS51677">
    <property type="entry name" value="NODB"/>
    <property type="match status" value="1"/>
</dbReference>
<dbReference type="AlphaFoldDB" id="A0A855WTH6"/>
<dbReference type="Pfam" id="PF11959">
    <property type="entry name" value="DUF3473"/>
    <property type="match status" value="1"/>
</dbReference>
<dbReference type="InterPro" id="IPR011330">
    <property type="entry name" value="Glyco_hydro/deAcase_b/a-brl"/>
</dbReference>
<evidence type="ECO:0000313" key="2">
    <source>
        <dbReference type="EMBL" id="PWB67851.1"/>
    </source>
</evidence>
<reference evidence="2 3" key="1">
    <citation type="journal article" date="2018" name="ISME J.">
        <title>A methanotrophic archaeon couples anaerobic oxidation of methane to Fe(III) reduction.</title>
        <authorList>
            <person name="Cai C."/>
            <person name="Leu A.O."/>
            <person name="Xie G.J."/>
            <person name="Guo J."/>
            <person name="Feng Y."/>
            <person name="Zhao J.X."/>
            <person name="Tyson G.W."/>
            <person name="Yuan Z."/>
            <person name="Hu S."/>
        </authorList>
    </citation>
    <scope>NUCLEOTIDE SEQUENCE [LARGE SCALE GENOMIC DNA]</scope>
    <source>
        <strain evidence="2">FeB_12</strain>
    </source>
</reference>
<protein>
    <submittedName>
        <fullName evidence="2">Polysaccharide deacetylase family protein</fullName>
    </submittedName>
</protein>
<dbReference type="GO" id="GO:0005975">
    <property type="term" value="P:carbohydrate metabolic process"/>
    <property type="evidence" value="ECO:0007669"/>
    <property type="project" value="InterPro"/>
</dbReference>
<gene>
    <name evidence="2" type="ORF">C3F09_12725</name>
</gene>
<dbReference type="PANTHER" id="PTHR47561:SF1">
    <property type="entry name" value="POLYSACCHARIDE DEACETYLASE FAMILY PROTEIN (AFU_ORTHOLOGUE AFUA_6G05030)"/>
    <property type="match status" value="1"/>
</dbReference>
<dbReference type="InterPro" id="IPR045235">
    <property type="entry name" value="PuuE_HpPgdA-like"/>
</dbReference>